<dbReference type="CDD" id="cd00156">
    <property type="entry name" value="REC"/>
    <property type="match status" value="1"/>
</dbReference>
<dbReference type="InterPro" id="IPR011006">
    <property type="entry name" value="CheY-like_superfamily"/>
</dbReference>
<evidence type="ECO:0000313" key="5">
    <source>
        <dbReference type="Proteomes" id="UP000319342"/>
    </source>
</evidence>
<dbReference type="Proteomes" id="UP000319342">
    <property type="component" value="Chromosome"/>
</dbReference>
<evidence type="ECO:0000256" key="1">
    <source>
        <dbReference type="ARBA" id="ARBA00022553"/>
    </source>
</evidence>
<dbReference type="Gene3D" id="3.40.50.2300">
    <property type="match status" value="1"/>
</dbReference>
<protein>
    <submittedName>
        <fullName evidence="4">CAI-1 autoinducer sensor kinase/phosphatase CqsS</fullName>
        <ecNumber evidence="4">2.7.13.3</ecNumber>
    </submittedName>
</protein>
<dbReference type="Pfam" id="PF00072">
    <property type="entry name" value="Response_reg"/>
    <property type="match status" value="1"/>
</dbReference>
<feature type="modified residue" description="4-aspartylphosphate" evidence="2">
    <location>
        <position position="79"/>
    </location>
</feature>
<organism evidence="4 5">
    <name type="scientific">Rohdeia mirabilis</name>
    <dbReference type="NCBI Taxonomy" id="2528008"/>
    <lineage>
        <taxon>Bacteria</taxon>
        <taxon>Pseudomonadati</taxon>
        <taxon>Planctomycetota</taxon>
        <taxon>Planctomycetia</taxon>
        <taxon>Planctomycetia incertae sedis</taxon>
        <taxon>Rohdeia</taxon>
    </lineage>
</organism>
<dbReference type="InterPro" id="IPR001789">
    <property type="entry name" value="Sig_transdc_resp-reg_receiver"/>
</dbReference>
<dbReference type="PROSITE" id="PS50110">
    <property type="entry name" value="RESPONSE_REGULATORY"/>
    <property type="match status" value="1"/>
</dbReference>
<dbReference type="RefSeq" id="WP_419186254.1">
    <property type="nucleotide sequence ID" value="NZ_CP036290.1"/>
</dbReference>
<evidence type="ECO:0000256" key="2">
    <source>
        <dbReference type="PROSITE-ProRule" id="PRU00169"/>
    </source>
</evidence>
<keyword evidence="5" id="KW-1185">Reference proteome</keyword>
<accession>A0A518CW98</accession>
<dbReference type="EMBL" id="CP036290">
    <property type="protein sequence ID" value="QDU83506.1"/>
    <property type="molecule type" value="Genomic_DNA"/>
</dbReference>
<proteinExistence type="predicted"/>
<dbReference type="GO" id="GO:0004673">
    <property type="term" value="F:protein histidine kinase activity"/>
    <property type="evidence" value="ECO:0007669"/>
    <property type="project" value="UniProtKB-EC"/>
</dbReference>
<evidence type="ECO:0000313" key="4">
    <source>
        <dbReference type="EMBL" id="QDU83506.1"/>
    </source>
</evidence>
<dbReference type="AlphaFoldDB" id="A0A518CW98"/>
<evidence type="ECO:0000259" key="3">
    <source>
        <dbReference type="PROSITE" id="PS50110"/>
    </source>
</evidence>
<dbReference type="EC" id="2.7.13.3" evidence="4"/>
<sequence>MRPNANTPDPDGIPRIPEHLLVGRRLLIADDDAGLRGGIVELLASLDIEILEADSGPEALELMRRFRTGAAAIHAALLDLHMPGDTLPGLGGLEVLAALQSELQSDGRLVGRRPLPCILYSADLTPELEHRARTAGARAVLHKPVDPNVLRQEIARAIAATDGDSRLPRA</sequence>
<keyword evidence="4" id="KW-0418">Kinase</keyword>
<dbReference type="InterPro" id="IPR050595">
    <property type="entry name" value="Bact_response_regulator"/>
</dbReference>
<keyword evidence="4" id="KW-0808">Transferase</keyword>
<dbReference type="PANTHER" id="PTHR44591">
    <property type="entry name" value="STRESS RESPONSE REGULATOR PROTEIN 1"/>
    <property type="match status" value="1"/>
</dbReference>
<name>A0A518CW98_9BACT</name>
<dbReference type="PANTHER" id="PTHR44591:SF23">
    <property type="entry name" value="CHEY SUBFAMILY"/>
    <property type="match status" value="1"/>
</dbReference>
<gene>
    <name evidence="4" type="primary">cqsS</name>
    <name evidence="4" type="ORF">Pla163_06050</name>
</gene>
<dbReference type="GO" id="GO:0000160">
    <property type="term" value="P:phosphorelay signal transduction system"/>
    <property type="evidence" value="ECO:0007669"/>
    <property type="project" value="InterPro"/>
</dbReference>
<feature type="domain" description="Response regulatory" evidence="3">
    <location>
        <begin position="25"/>
        <end position="158"/>
    </location>
</feature>
<dbReference type="SMART" id="SM00448">
    <property type="entry name" value="REC"/>
    <property type="match status" value="1"/>
</dbReference>
<reference evidence="4 5" key="1">
    <citation type="submission" date="2019-02" db="EMBL/GenBank/DDBJ databases">
        <title>Deep-cultivation of Planctomycetes and their phenomic and genomic characterization uncovers novel biology.</title>
        <authorList>
            <person name="Wiegand S."/>
            <person name="Jogler M."/>
            <person name="Boedeker C."/>
            <person name="Pinto D."/>
            <person name="Vollmers J."/>
            <person name="Rivas-Marin E."/>
            <person name="Kohn T."/>
            <person name="Peeters S.H."/>
            <person name="Heuer A."/>
            <person name="Rast P."/>
            <person name="Oberbeckmann S."/>
            <person name="Bunk B."/>
            <person name="Jeske O."/>
            <person name="Meyerdierks A."/>
            <person name="Storesund J.E."/>
            <person name="Kallscheuer N."/>
            <person name="Luecker S."/>
            <person name="Lage O.M."/>
            <person name="Pohl T."/>
            <person name="Merkel B.J."/>
            <person name="Hornburger P."/>
            <person name="Mueller R.-W."/>
            <person name="Bruemmer F."/>
            <person name="Labrenz M."/>
            <person name="Spormann A.M."/>
            <person name="Op den Camp H."/>
            <person name="Overmann J."/>
            <person name="Amann R."/>
            <person name="Jetten M.S.M."/>
            <person name="Mascher T."/>
            <person name="Medema M.H."/>
            <person name="Devos D.P."/>
            <person name="Kaster A.-K."/>
            <person name="Ovreas L."/>
            <person name="Rohde M."/>
            <person name="Galperin M.Y."/>
            <person name="Jogler C."/>
        </authorList>
    </citation>
    <scope>NUCLEOTIDE SEQUENCE [LARGE SCALE GENOMIC DNA]</scope>
    <source>
        <strain evidence="4 5">Pla163</strain>
    </source>
</reference>
<dbReference type="SUPFAM" id="SSF52172">
    <property type="entry name" value="CheY-like"/>
    <property type="match status" value="1"/>
</dbReference>
<keyword evidence="1 2" id="KW-0597">Phosphoprotein</keyword>